<sequence>MPASPLARFRAQYPQYNDLPDADLADRLHRRHYSDLPREDFDRRVGLPANRPGQGFTVVLPDGREIDVDAPDAASASAAAKKFIANEQARQPRTGLTAGEALKDGAAAVGHSLAKLAGGPVDLVTGGLNLASRGINAVTGTNIPQIQRPIGGSENLSGLYDAAADAVGATPPKYEDLPTRNKMAHNVVEVGTMLGAGGVAGAARGAGSAIPQAPTLGSVLTDMVAPARDMAAKTLAGDAGATLGMAAAQTSIDENKAALNGSTAGKVVQALGPIAGGAAGALGGSAVAAVAGLPAGRIAQAVRPDPTLPIDPATGRPYSPRVVNRAAGELQGSALDPRQAAETASTTARELREQGANVLPASGYLTDDPGLIGRTDALSRSAENKASARLAHRGLEVATDARDRLDTIAPGANPRAPGVFAEQQAAAMRDDTSRAVAEADAQTAALAQEQAAHAAAVRQHADRREAAGAALDSAVVEQGLRPAVARKNEMFGAIDPDGTVVRPVAPYAERVAEIRRRAQALPPELRGEVLPERFLSAIDSLAPRMVERTTASPIMGADGRPITRTEQVNTGGSGQVSMRTLTEMSPLLSSAETQARTAGQYALADNLRSLRQEIGRDAERMAAEGNPRAAAAVENYRDFGEVWARGPGDEATRFRRDFNRDPGNRSTTPPSATAERFLSSPEKAQALARILDSMPDPQAGRQAAREFMLSDLARSGTLDNASGRINVRLLRHWIRNNGPVLDAIGARGEFEGIARQATTHEGRAQRLAVELDGATRRQRLTNEEIETGVLGMMTGRDPTHLVEGLLGSKDPQLSLRQAVAALKDSPEGLRGLGRAIAEYVAESATTSNVQRTLNDKRPVSPAKLQNLLDRFGDALPEALPPGEMQKLRASQAQLRPGMNRGLGATAAGPAGAASPISRALEMVPGGGTAARVLRAVARAVPDGATPRVSRLVLDALDGQPETLGALLTRRLPERRPAANWRANTSLGAVLGLQNAD</sequence>
<dbReference type="AlphaFoldDB" id="A0A833N2F1"/>
<dbReference type="EMBL" id="WEKV01000014">
    <property type="protein sequence ID" value="KAB7783674.1"/>
    <property type="molecule type" value="Genomic_DNA"/>
</dbReference>
<name>A0A833N2F1_9HYPH</name>
<feature type="compositionally biased region" description="Basic and acidic residues" evidence="1">
    <location>
        <begin position="653"/>
        <end position="663"/>
    </location>
</feature>
<evidence type="ECO:0000313" key="2">
    <source>
        <dbReference type="EMBL" id="KAB7783674.1"/>
    </source>
</evidence>
<evidence type="ECO:0000256" key="1">
    <source>
        <dbReference type="SAM" id="MobiDB-lite"/>
    </source>
</evidence>
<dbReference type="RefSeq" id="WP_152277834.1">
    <property type="nucleotide sequence ID" value="NZ_WEKV01000014.1"/>
</dbReference>
<comment type="caution">
    <text evidence="2">The sequence shown here is derived from an EMBL/GenBank/DDBJ whole genome shotgun (WGS) entry which is preliminary data.</text>
</comment>
<protein>
    <submittedName>
        <fullName evidence="2">Uncharacterized protein</fullName>
    </submittedName>
</protein>
<proteinExistence type="predicted"/>
<gene>
    <name evidence="2" type="ORF">F8B43_3597</name>
</gene>
<organism evidence="2 3">
    <name type="scientific">Methylorubrum populi</name>
    <dbReference type="NCBI Taxonomy" id="223967"/>
    <lineage>
        <taxon>Bacteria</taxon>
        <taxon>Pseudomonadati</taxon>
        <taxon>Pseudomonadota</taxon>
        <taxon>Alphaproteobacteria</taxon>
        <taxon>Hyphomicrobiales</taxon>
        <taxon>Methylobacteriaceae</taxon>
        <taxon>Methylorubrum</taxon>
    </lineage>
</organism>
<accession>A0A833N2F1</accession>
<reference evidence="2 3" key="1">
    <citation type="submission" date="2019-10" db="EMBL/GenBank/DDBJ databases">
        <title>Draft Genome Sequence of the Caffeine Degrading Methylotroph Methylorubrum populi PINKEL.</title>
        <authorList>
            <person name="Dawson S.C."/>
            <person name="Zhang X."/>
            <person name="Wright M.E."/>
            <person name="Sharma G."/>
            <person name="Langner J.T."/>
            <person name="Ditty J.L."/>
            <person name="Subuyuj G.A."/>
        </authorList>
    </citation>
    <scope>NUCLEOTIDE SEQUENCE [LARGE SCALE GENOMIC DNA]</scope>
    <source>
        <strain evidence="2 3">Pinkel</strain>
    </source>
</reference>
<feature type="region of interest" description="Disordered" evidence="1">
    <location>
        <begin position="653"/>
        <end position="676"/>
    </location>
</feature>
<feature type="region of interest" description="Disordered" evidence="1">
    <location>
        <begin position="554"/>
        <end position="574"/>
    </location>
</feature>
<feature type="compositionally biased region" description="Polar residues" evidence="1">
    <location>
        <begin position="564"/>
        <end position="574"/>
    </location>
</feature>
<evidence type="ECO:0000313" key="3">
    <source>
        <dbReference type="Proteomes" id="UP000469949"/>
    </source>
</evidence>
<dbReference type="Proteomes" id="UP000469949">
    <property type="component" value="Unassembled WGS sequence"/>
</dbReference>